<feature type="signal peptide" evidence="2">
    <location>
        <begin position="1"/>
        <end position="22"/>
    </location>
</feature>
<protein>
    <submittedName>
        <fullName evidence="3">Uncharacterized protein</fullName>
    </submittedName>
</protein>
<keyword evidence="1" id="KW-1133">Transmembrane helix</keyword>
<feature type="transmembrane region" description="Helical" evidence="1">
    <location>
        <begin position="478"/>
        <end position="498"/>
    </location>
</feature>
<name>A0ABP1PSZ1_9HEXA</name>
<reference evidence="3 4" key="1">
    <citation type="submission" date="2024-08" db="EMBL/GenBank/DDBJ databases">
        <authorList>
            <person name="Cucini C."/>
            <person name="Frati F."/>
        </authorList>
    </citation>
    <scope>NUCLEOTIDE SEQUENCE [LARGE SCALE GENOMIC DNA]</scope>
</reference>
<organism evidence="3 4">
    <name type="scientific">Orchesella dallaii</name>
    <dbReference type="NCBI Taxonomy" id="48710"/>
    <lineage>
        <taxon>Eukaryota</taxon>
        <taxon>Metazoa</taxon>
        <taxon>Ecdysozoa</taxon>
        <taxon>Arthropoda</taxon>
        <taxon>Hexapoda</taxon>
        <taxon>Collembola</taxon>
        <taxon>Entomobryomorpha</taxon>
        <taxon>Entomobryoidea</taxon>
        <taxon>Orchesellidae</taxon>
        <taxon>Orchesellinae</taxon>
        <taxon>Orchesella</taxon>
    </lineage>
</organism>
<keyword evidence="4" id="KW-1185">Reference proteome</keyword>
<evidence type="ECO:0000313" key="4">
    <source>
        <dbReference type="Proteomes" id="UP001642540"/>
    </source>
</evidence>
<keyword evidence="1" id="KW-0812">Transmembrane</keyword>
<proteinExistence type="predicted"/>
<gene>
    <name evidence="3" type="ORF">ODALV1_LOCUS3424</name>
</gene>
<feature type="transmembrane region" description="Helical" evidence="1">
    <location>
        <begin position="645"/>
        <end position="663"/>
    </location>
</feature>
<evidence type="ECO:0000256" key="2">
    <source>
        <dbReference type="SAM" id="SignalP"/>
    </source>
</evidence>
<accession>A0ABP1PSZ1</accession>
<dbReference type="Proteomes" id="UP001642540">
    <property type="component" value="Unassembled WGS sequence"/>
</dbReference>
<sequence length="879" mass="101808">MILDTVKILLGLSLLRIIRTFALINRPEVWLTNQTVVHEIKNLRQLSNYRNSSLRKTFPRSLPQINHLLNLFGPSCLNHIINYKGMDISAPNQPIVLSRYDVIKSSYLIWDPSMRKAKVHHRARLFHYEALSTILQNKSAILPWCTLQWPDMQCEDIPLVFNTMHMKPYTCESHFHLFPPTVYNNPTFYQWDYYNLRLEFIFPGNWKKFWFHTTRSVSLGVANSNDALSAFVVNRPWNEVMVAEGYPTPLSMNPWAYTLSTVEGHPTGFYTTTARELFFITSVPKVSRGISSLLAPVHSLELRSVYILCRNCVRCKTLVPIKLGQISDITMTMEANIEVINGNTDNILWKMYLGGGWNMVYLQTGTWPIENEHQALSATPSVGEMRWRVETILFKNILGNSTIHSDISGEFCRPEDKDKDCGCDDKYPAYPLLIVAPVGRSDHTLYRIHHNKLKFVSCGAPLETSLPFSQLIAIFDKWIWVSILMVNFLLVPFVLRLIRANGEKNRLIPDVNEIAALFIICIKPLLEQGNPIPTRWEKSLHTQLVMGLLMLATLVISNGYRNENITQITLPRQPIPYDRFELLVRDNFTVLTRAVTGGAFSKMKDVARQNERASLIEYENKMLERFVSNYVKRSHDISLAMKSELFIFAVLLEFSIITAATIGEESIKKNSRLREMMNHTQLLPNWLNHMMDNNLTSYYNILERCNKTAIFLPDMEAHELYYEMRRQKHKYAYLSHKDDQLLDFKYGIGIGRWVNKKVLQRFYGMHTSGIWEWWNSFIVNFMTRVKSGDRTENEFTASNLKGNISIVFVTLVAGLVASVLGFLVEFKGGIWRLIVRSLRNFIQAYIQCKKYLCVDLKQRLRVKLCYKSNTSDDRHDVND</sequence>
<keyword evidence="1" id="KW-0472">Membrane</keyword>
<evidence type="ECO:0000256" key="1">
    <source>
        <dbReference type="SAM" id="Phobius"/>
    </source>
</evidence>
<feature type="chain" id="PRO_5046573260" evidence="2">
    <location>
        <begin position="23"/>
        <end position="879"/>
    </location>
</feature>
<keyword evidence="2" id="KW-0732">Signal</keyword>
<evidence type="ECO:0000313" key="3">
    <source>
        <dbReference type="EMBL" id="CAL8076296.1"/>
    </source>
</evidence>
<feature type="transmembrane region" description="Helical" evidence="1">
    <location>
        <begin position="802"/>
        <end position="824"/>
    </location>
</feature>
<comment type="caution">
    <text evidence="3">The sequence shown here is derived from an EMBL/GenBank/DDBJ whole genome shotgun (WGS) entry which is preliminary data.</text>
</comment>
<dbReference type="EMBL" id="CAXLJM020000011">
    <property type="protein sequence ID" value="CAL8076296.1"/>
    <property type="molecule type" value="Genomic_DNA"/>
</dbReference>